<reference evidence="2" key="2">
    <citation type="journal article" date="2019" name="Appl. Environ. Microbiol.">
        <title>Population genetics and characterization of Campylobacter jejuni isolates in western jackdaws and game birds in Finland.</title>
        <authorList>
            <person name="Kovanen S."/>
            <person name="Rossi M."/>
            <person name="Pohja-Mykra M."/>
            <person name="Nieminen T."/>
            <person name="Raunio-Saarnisto M."/>
            <person name="Sauvala M."/>
            <person name="Fredriksson-Ahomaa M."/>
            <person name="Hanninen M.L."/>
            <person name="Kivisto R."/>
        </authorList>
    </citation>
    <scope>NUCLEOTIDE SEQUENCE [LARGE SCALE GENOMIC DNA]</scope>
    <source>
        <strain evidence="2">CB313</strain>
        <strain evidence="1">SO-26</strain>
    </source>
</reference>
<dbReference type="RefSeq" id="WP_126232216.1">
    <property type="nucleotide sequence ID" value="NZ_PQZD01000003.1"/>
</dbReference>
<dbReference type="EMBL" id="PQZD01000003">
    <property type="protein sequence ID" value="RTI48538.1"/>
    <property type="molecule type" value="Genomic_DNA"/>
</dbReference>
<evidence type="ECO:0000313" key="2">
    <source>
        <dbReference type="EMBL" id="RTJ79646.1"/>
    </source>
</evidence>
<organism evidence="2 3">
    <name type="scientific">Campylobacter jejuni</name>
    <dbReference type="NCBI Taxonomy" id="197"/>
    <lineage>
        <taxon>Bacteria</taxon>
        <taxon>Pseudomonadati</taxon>
        <taxon>Campylobacterota</taxon>
        <taxon>Epsilonproteobacteria</taxon>
        <taxon>Campylobacterales</taxon>
        <taxon>Campylobacteraceae</taxon>
        <taxon>Campylobacter</taxon>
    </lineage>
</organism>
<dbReference type="Proteomes" id="UP000287197">
    <property type="component" value="Unassembled WGS sequence"/>
</dbReference>
<sequence length="196" mass="23581">MTSLFDDLLTSIKRRFRPRANIQQLLRATPIGYYERSRDLYRPKYIGFKFDFEDQPLTFNILTWMKRLIGNTAKITYVSLYFSQKSAGSNKNYLHILRMPYRQNPDQYRLEDLPIQYYCECDAFKYFIAYALNTTGNIFKTPTIEQRLGIALKQRPKIRNPKEIRFFCKHGINIINEIHGRRLTYFLNDRYKIKSM</sequence>
<accession>A0A430VC13</accession>
<evidence type="ECO:0000313" key="1">
    <source>
        <dbReference type="EMBL" id="RTI48538.1"/>
    </source>
</evidence>
<name>A0A430VC13_CAMJU</name>
<dbReference type="EMBL" id="PRBV01000005">
    <property type="protein sequence ID" value="RTJ79646.1"/>
    <property type="molecule type" value="Genomic_DNA"/>
</dbReference>
<protein>
    <submittedName>
        <fullName evidence="2">Uncharacterized protein</fullName>
    </submittedName>
</protein>
<gene>
    <name evidence="2" type="ORF">C3H57_04545</name>
    <name evidence="1" type="ORF">C3I27_03730</name>
</gene>
<dbReference type="Proteomes" id="UP000288507">
    <property type="component" value="Unassembled WGS sequence"/>
</dbReference>
<proteinExistence type="predicted"/>
<evidence type="ECO:0000313" key="3">
    <source>
        <dbReference type="Proteomes" id="UP000288507"/>
    </source>
</evidence>
<dbReference type="AlphaFoldDB" id="A0A430VC13"/>
<reference evidence="1" key="1">
    <citation type="submission" date="2018-01" db="EMBL/GenBank/DDBJ databases">
        <authorList>
            <person name="Kovanen S."/>
            <person name="Nieminen T."/>
            <person name="Pohja-Mykra M."/>
            <person name="Raunio-Saarnisto M."/>
            <person name="Sauvala M."/>
            <person name="Fredriksson-Ahomaa M."/>
            <person name="Hanninen M.-L."/>
            <person name="Kivisto R."/>
        </authorList>
    </citation>
    <scope>NUCLEOTIDE SEQUENCE</scope>
    <source>
        <strain evidence="1">SO-26</strain>
    </source>
</reference>
<comment type="caution">
    <text evidence="2">The sequence shown here is derived from an EMBL/GenBank/DDBJ whole genome shotgun (WGS) entry which is preliminary data.</text>
</comment>